<sequence length="238" mass="25562">MRRRINMKNIFKKFALGLGTATAICMSLTPAFAAGSITSNGTPSGEVLVDGVVVEGSYAQFVDDLSYLTSSENEQDVKAADIIEQLNAGTPLTEAFSGETVALPEGVEIDLSEFSLLTKLQDLQAFDADGNRLEENVTISWEVPNLTSELGEVYVLHYSTKADKGWEVIKPDEVNYDTKMITATFEDLSPVGVIYKSTENVPAENPNTSTSTNAGLYLGVGAVALVAIGLIVFKKHKA</sequence>
<accession>U2R0U4</accession>
<feature type="chain" id="PRO_5004633686" evidence="2">
    <location>
        <begin position="34"/>
        <end position="238"/>
    </location>
</feature>
<reference evidence="3 4" key="1">
    <citation type="submission" date="2013-06" db="EMBL/GenBank/DDBJ databases">
        <authorList>
            <person name="Weinstock G."/>
            <person name="Sodergren E."/>
            <person name="Lobos E.A."/>
            <person name="Fulton L."/>
            <person name="Fulton R."/>
            <person name="Courtney L."/>
            <person name="Fronick C."/>
            <person name="O'Laughlin M."/>
            <person name="Godfrey J."/>
            <person name="Wilson R.M."/>
            <person name="Miner T."/>
            <person name="Farmer C."/>
            <person name="Delehaunty K."/>
            <person name="Cordes M."/>
            <person name="Minx P."/>
            <person name="Tomlinson C."/>
            <person name="Chen J."/>
            <person name="Wollam A."/>
            <person name="Pepin K.H."/>
            <person name="Bhonagiri V."/>
            <person name="Zhang X."/>
            <person name="Warren W."/>
            <person name="Mitreva M."/>
            <person name="Mardis E.R."/>
            <person name="Wilson R.K."/>
        </authorList>
    </citation>
    <scope>NUCLEOTIDE SEQUENCE [LARGE SCALE GENOMIC DNA]</scope>
    <source>
        <strain evidence="3 4">ATCC 27803</strain>
    </source>
</reference>
<dbReference type="EMBL" id="AWVI01000008">
    <property type="protein sequence ID" value="ERK47218.1"/>
    <property type="molecule type" value="Genomic_DNA"/>
</dbReference>
<organism evidence="3 4">
    <name type="scientific">Faecalitalea cylindroides ATCC 27803</name>
    <dbReference type="NCBI Taxonomy" id="649755"/>
    <lineage>
        <taxon>Bacteria</taxon>
        <taxon>Bacillati</taxon>
        <taxon>Bacillota</taxon>
        <taxon>Erysipelotrichia</taxon>
        <taxon>Erysipelotrichales</taxon>
        <taxon>Erysipelotrichaceae</taxon>
        <taxon>Faecalitalea</taxon>
    </lineage>
</organism>
<evidence type="ECO:0000256" key="2">
    <source>
        <dbReference type="SAM" id="SignalP"/>
    </source>
</evidence>
<dbReference type="HOGENOM" id="CLU_1164483_0_0_9"/>
<keyword evidence="2" id="KW-0732">Signal</keyword>
<feature type="transmembrane region" description="Helical" evidence="1">
    <location>
        <begin position="214"/>
        <end position="233"/>
    </location>
</feature>
<dbReference type="NCBIfam" id="TIGR01167">
    <property type="entry name" value="LPXTG_anchor"/>
    <property type="match status" value="1"/>
</dbReference>
<protein>
    <submittedName>
        <fullName evidence="3">LPXTG-motif protein cell wall anchor domain protein</fullName>
    </submittedName>
</protein>
<name>U2R0U4_9FIRM</name>
<evidence type="ECO:0000256" key="1">
    <source>
        <dbReference type="SAM" id="Phobius"/>
    </source>
</evidence>
<dbReference type="InterPro" id="IPR003961">
    <property type="entry name" value="FN3_dom"/>
</dbReference>
<evidence type="ECO:0000313" key="4">
    <source>
        <dbReference type="Proteomes" id="UP000016658"/>
    </source>
</evidence>
<keyword evidence="1" id="KW-0472">Membrane</keyword>
<gene>
    <name evidence="3" type="ORF">HMPREF0367_00155</name>
</gene>
<dbReference type="OrthoDB" id="1653068at2"/>
<proteinExistence type="predicted"/>
<dbReference type="AlphaFoldDB" id="U2R0U4"/>
<keyword evidence="1" id="KW-0812">Transmembrane</keyword>
<evidence type="ECO:0000313" key="3">
    <source>
        <dbReference type="EMBL" id="ERK47218.1"/>
    </source>
</evidence>
<dbReference type="Proteomes" id="UP000016658">
    <property type="component" value="Unassembled WGS sequence"/>
</dbReference>
<keyword evidence="1" id="KW-1133">Transmembrane helix</keyword>
<dbReference type="CDD" id="cd00063">
    <property type="entry name" value="FN3"/>
    <property type="match status" value="1"/>
</dbReference>
<comment type="caution">
    <text evidence="3">The sequence shown here is derived from an EMBL/GenBank/DDBJ whole genome shotgun (WGS) entry which is preliminary data.</text>
</comment>
<feature type="signal peptide" evidence="2">
    <location>
        <begin position="1"/>
        <end position="33"/>
    </location>
</feature>